<dbReference type="GO" id="GO:0045503">
    <property type="term" value="F:dynein light chain binding"/>
    <property type="evidence" value="ECO:0007669"/>
    <property type="project" value="TreeGrafter"/>
</dbReference>
<evidence type="ECO:0000313" key="7">
    <source>
        <dbReference type="Proteomes" id="UP000267029"/>
    </source>
</evidence>
<sequence length="646" mass="71788">MPNLSRKEELERKKAKLAALREERLQREAIRRNEEHSTTFPTISSLNNIDPEQILGDLSVRTDGKVTAKLLGTELSKSLSTPTFSTKKPDRRPLKLILSEIYECSIDPQYDEKYSKESQTVSEVPNESPSLATDTWPETPSLVTGRISKGLVSLEWDDEILAGDEDDPLTEHEVPPIPNHLEVDKHVRIQDLPTPARGQPKELTGEEKEEIEASEGFLEFITRASALVEDALEMDDRDIFFDYSGADEEDEVAKAQQMLIEERVFFHLDWTPRRTVTALDWSTVHPEAVLAAYSQPIREEEFILSPVSSFPPPDGVCLVWNLKAKKCESVLTCQTPITTAIFSDFHPNLIIGGTYVGQIVVWDTRVNRQTPVQRTSFAGGSGHCEPIRELAVTGSQTANNLVSVSADGRLCAWSLDMFATPLQTMELVYKQAKSVAPTSVAFAHDFDDGFLVGAQDGCVYGGCRTGSDPGVTEQYEGHSAPITTITIPNANDPLNDTSLYLTASMDCTVKLWSRGKPEPLVTFDDRNEYYLDSDWSPYHPALFATVDLGGHLDIWNLNMNSEVPTTSTVLSENAIPNCCKFETKGSHIAVGDDGGKVRVFTINDKIAAARPDEWTTFERQIQRLKQAAIGEQNSDTLMRGLVYSDL</sequence>
<evidence type="ECO:0000256" key="4">
    <source>
        <dbReference type="ARBA" id="ARBA00022737"/>
    </source>
</evidence>
<gene>
    <name evidence="6" type="ORF">MCOS_LOCUS1824</name>
</gene>
<dbReference type="GO" id="GO:0010970">
    <property type="term" value="P:transport along microtubule"/>
    <property type="evidence" value="ECO:0007669"/>
    <property type="project" value="TreeGrafter"/>
</dbReference>
<dbReference type="SUPFAM" id="SSF50978">
    <property type="entry name" value="WD40 repeat-like"/>
    <property type="match status" value="1"/>
</dbReference>
<dbReference type="PANTHER" id="PTHR12442">
    <property type="entry name" value="DYNEIN INTERMEDIATE CHAIN"/>
    <property type="match status" value="1"/>
</dbReference>
<dbReference type="InterPro" id="IPR036322">
    <property type="entry name" value="WD40_repeat_dom_sf"/>
</dbReference>
<dbReference type="GO" id="GO:0005737">
    <property type="term" value="C:cytoplasm"/>
    <property type="evidence" value="ECO:0007669"/>
    <property type="project" value="UniProtKB-SubCell"/>
</dbReference>
<proteinExistence type="predicted"/>
<accession>A0A0R3U553</accession>
<dbReference type="EMBL" id="UXSR01000255">
    <property type="protein sequence ID" value="VDD75821.1"/>
    <property type="molecule type" value="Genomic_DNA"/>
</dbReference>
<dbReference type="AlphaFoldDB" id="A0A0R3U553"/>
<dbReference type="PANTHER" id="PTHR12442:SF22">
    <property type="entry name" value="CYTOPLASMIC DYNEIN 1 INTERMEDIATE CHAIN-RELATED"/>
    <property type="match status" value="1"/>
</dbReference>
<evidence type="ECO:0000256" key="3">
    <source>
        <dbReference type="ARBA" id="ARBA00022574"/>
    </source>
</evidence>
<evidence type="ECO:0000256" key="1">
    <source>
        <dbReference type="ARBA" id="ARBA00004496"/>
    </source>
</evidence>
<reference evidence="8" key="2">
    <citation type="submission" date="2019-11" db="UniProtKB">
        <authorList>
            <consortium name="WormBaseParasite"/>
        </authorList>
    </citation>
    <scope>IDENTIFICATION</scope>
</reference>
<evidence type="ECO:0000256" key="2">
    <source>
        <dbReference type="ARBA" id="ARBA00022490"/>
    </source>
</evidence>
<keyword evidence="7" id="KW-1185">Reference proteome</keyword>
<keyword evidence="2" id="KW-0963">Cytoplasm</keyword>
<comment type="subcellular location">
    <subcellularLocation>
        <location evidence="1">Cytoplasm</location>
    </subcellularLocation>
</comment>
<dbReference type="InterPro" id="IPR015943">
    <property type="entry name" value="WD40/YVTN_repeat-like_dom_sf"/>
</dbReference>
<protein>
    <submittedName>
        <fullName evidence="8">WD_REPEATS_REGION domain-containing protein</fullName>
    </submittedName>
</protein>
<dbReference type="OrthoDB" id="4189at2759"/>
<dbReference type="STRING" id="53468.A0A0R3U553"/>
<dbReference type="Pfam" id="PF00400">
    <property type="entry name" value="WD40"/>
    <property type="match status" value="1"/>
</dbReference>
<evidence type="ECO:0000313" key="8">
    <source>
        <dbReference type="WBParaSite" id="MCU_007163-RA"/>
    </source>
</evidence>
<dbReference type="InterPro" id="IPR001680">
    <property type="entry name" value="WD40_rpt"/>
</dbReference>
<dbReference type="Gene3D" id="2.130.10.10">
    <property type="entry name" value="YVTN repeat-like/Quinoprotein amine dehydrogenase"/>
    <property type="match status" value="2"/>
</dbReference>
<feature type="region of interest" description="Disordered" evidence="5">
    <location>
        <begin position="118"/>
        <end position="139"/>
    </location>
</feature>
<organism evidence="8">
    <name type="scientific">Mesocestoides corti</name>
    <name type="common">Flatworm</name>
    <dbReference type="NCBI Taxonomy" id="53468"/>
    <lineage>
        <taxon>Eukaryota</taxon>
        <taxon>Metazoa</taxon>
        <taxon>Spiralia</taxon>
        <taxon>Lophotrochozoa</taxon>
        <taxon>Platyhelminthes</taxon>
        <taxon>Cestoda</taxon>
        <taxon>Eucestoda</taxon>
        <taxon>Cyclophyllidea</taxon>
        <taxon>Mesocestoididae</taxon>
        <taxon>Mesocestoides</taxon>
    </lineage>
</organism>
<keyword evidence="3" id="KW-0853">WD repeat</keyword>
<name>A0A0R3U553_MESCO</name>
<reference evidence="6 7" key="1">
    <citation type="submission" date="2018-10" db="EMBL/GenBank/DDBJ databases">
        <authorList>
            <consortium name="Pathogen Informatics"/>
        </authorList>
    </citation>
    <scope>NUCLEOTIDE SEQUENCE [LARGE SCALE GENOMIC DNA]</scope>
</reference>
<dbReference type="SMART" id="SM00320">
    <property type="entry name" value="WD40"/>
    <property type="match status" value="5"/>
</dbReference>
<dbReference type="InterPro" id="IPR050687">
    <property type="entry name" value="Dynein_IC"/>
</dbReference>
<evidence type="ECO:0000256" key="5">
    <source>
        <dbReference type="SAM" id="MobiDB-lite"/>
    </source>
</evidence>
<dbReference type="Proteomes" id="UP000267029">
    <property type="component" value="Unassembled WGS sequence"/>
</dbReference>
<keyword evidence="4" id="KW-0677">Repeat</keyword>
<dbReference type="WBParaSite" id="MCU_007163-RA">
    <property type="protein sequence ID" value="MCU_007163-RA"/>
    <property type="gene ID" value="MCU_007163"/>
</dbReference>
<dbReference type="GO" id="GO:0005868">
    <property type="term" value="C:cytoplasmic dynein complex"/>
    <property type="evidence" value="ECO:0007669"/>
    <property type="project" value="TreeGrafter"/>
</dbReference>
<dbReference type="GO" id="GO:0045504">
    <property type="term" value="F:dynein heavy chain binding"/>
    <property type="evidence" value="ECO:0007669"/>
    <property type="project" value="TreeGrafter"/>
</dbReference>
<evidence type="ECO:0000313" key="6">
    <source>
        <dbReference type="EMBL" id="VDD75821.1"/>
    </source>
</evidence>